<evidence type="ECO:0000256" key="1">
    <source>
        <dbReference type="ARBA" id="ARBA00010396"/>
    </source>
</evidence>
<dbReference type="GO" id="GO:0071424">
    <property type="term" value="F:rRNA (cytosine-N4-)-methyltransferase activity"/>
    <property type="evidence" value="ECO:0007669"/>
    <property type="project" value="UniProtKB-UniRule"/>
</dbReference>
<evidence type="ECO:0000256" key="2">
    <source>
        <dbReference type="ARBA" id="ARBA00022552"/>
    </source>
</evidence>
<keyword evidence="3 6" id="KW-0489">Methyltransferase</keyword>
<name>A0A5P9NIF2_9GAMM</name>
<evidence type="ECO:0000256" key="4">
    <source>
        <dbReference type="ARBA" id="ARBA00022679"/>
    </source>
</evidence>
<comment type="function">
    <text evidence="6">Specifically methylates the N4 position of cytidine in position 1402 (C1402) of 16S rRNA.</text>
</comment>
<organism evidence="7 8">
    <name type="scientific">Halioglobus maricola</name>
    <dbReference type="NCBI Taxonomy" id="2601894"/>
    <lineage>
        <taxon>Bacteria</taxon>
        <taxon>Pseudomonadati</taxon>
        <taxon>Pseudomonadota</taxon>
        <taxon>Gammaproteobacteria</taxon>
        <taxon>Cellvibrionales</taxon>
        <taxon>Halieaceae</taxon>
        <taxon>Halioglobus</taxon>
    </lineage>
</organism>
<protein>
    <recommendedName>
        <fullName evidence="6">Ribosomal RNA small subunit methyltransferase H</fullName>
        <ecNumber evidence="6">2.1.1.199</ecNumber>
    </recommendedName>
    <alternativeName>
        <fullName evidence="6">16S rRNA m(4)C1402 methyltransferase</fullName>
    </alternativeName>
    <alternativeName>
        <fullName evidence="6">rRNA (cytosine-N(4)-)-methyltransferase RsmH</fullName>
    </alternativeName>
</protein>
<dbReference type="EC" id="2.1.1.199" evidence="6"/>
<keyword evidence="8" id="KW-1185">Reference proteome</keyword>
<dbReference type="HAMAP" id="MF_01007">
    <property type="entry name" value="16SrRNA_methyltr_H"/>
    <property type="match status" value="1"/>
</dbReference>
<evidence type="ECO:0000256" key="3">
    <source>
        <dbReference type="ARBA" id="ARBA00022603"/>
    </source>
</evidence>
<dbReference type="Gene3D" id="3.40.50.150">
    <property type="entry name" value="Vaccinia Virus protein VP39"/>
    <property type="match status" value="1"/>
</dbReference>
<proteinExistence type="inferred from homology"/>
<dbReference type="RefSeq" id="WP_152661081.1">
    <property type="nucleotide sequence ID" value="NZ_CP036422.1"/>
</dbReference>
<keyword evidence="2 6" id="KW-0698">rRNA processing</keyword>
<feature type="binding site" evidence="6">
    <location>
        <begin position="30"/>
        <end position="32"/>
    </location>
    <ligand>
        <name>S-adenosyl-L-methionine</name>
        <dbReference type="ChEBI" id="CHEBI:59789"/>
    </ligand>
</feature>
<dbReference type="InterPro" id="IPR023397">
    <property type="entry name" value="SAM-dep_MeTrfase_MraW_recog"/>
</dbReference>
<dbReference type="AlphaFoldDB" id="A0A5P9NIF2"/>
<feature type="binding site" evidence="6">
    <location>
        <position position="104"/>
    </location>
    <ligand>
        <name>S-adenosyl-L-methionine</name>
        <dbReference type="ChEBI" id="CHEBI:59789"/>
    </ligand>
</feature>
<dbReference type="InterPro" id="IPR002903">
    <property type="entry name" value="RsmH"/>
</dbReference>
<gene>
    <name evidence="6 7" type="primary">rsmH</name>
    <name evidence="7" type="ORF">EY643_04570</name>
</gene>
<keyword evidence="5 6" id="KW-0949">S-adenosyl-L-methionine</keyword>
<keyword evidence="4 6" id="KW-0808">Transferase</keyword>
<dbReference type="PIRSF" id="PIRSF004486">
    <property type="entry name" value="MraW"/>
    <property type="match status" value="1"/>
</dbReference>
<dbReference type="KEGG" id="halc:EY643_04570"/>
<dbReference type="SUPFAM" id="SSF53335">
    <property type="entry name" value="S-adenosyl-L-methionine-dependent methyltransferases"/>
    <property type="match status" value="1"/>
</dbReference>
<evidence type="ECO:0000256" key="6">
    <source>
        <dbReference type="HAMAP-Rule" id="MF_01007"/>
    </source>
</evidence>
<dbReference type="SUPFAM" id="SSF81799">
    <property type="entry name" value="Putative methyltransferase TM0872, insert domain"/>
    <property type="match status" value="1"/>
</dbReference>
<dbReference type="GO" id="GO:0005737">
    <property type="term" value="C:cytoplasm"/>
    <property type="evidence" value="ECO:0007669"/>
    <property type="project" value="UniProtKB-SubCell"/>
</dbReference>
<dbReference type="PANTHER" id="PTHR11265">
    <property type="entry name" value="S-ADENOSYL-METHYLTRANSFERASE MRAW"/>
    <property type="match status" value="1"/>
</dbReference>
<dbReference type="Pfam" id="PF01795">
    <property type="entry name" value="Methyltransf_5"/>
    <property type="match status" value="1"/>
</dbReference>
<dbReference type="Proteomes" id="UP000326287">
    <property type="component" value="Chromosome"/>
</dbReference>
<dbReference type="OrthoDB" id="9806637at2"/>
<dbReference type="NCBIfam" id="TIGR00006">
    <property type="entry name" value="16S rRNA (cytosine(1402)-N(4))-methyltransferase RsmH"/>
    <property type="match status" value="1"/>
</dbReference>
<evidence type="ECO:0000313" key="8">
    <source>
        <dbReference type="Proteomes" id="UP000326287"/>
    </source>
</evidence>
<sequence>MHLTVLLREATEALVTAPSGFYVDGTFGRGGHSRAVLDRLADDGQLLGVDKDPVAIDSARELAAADPRFTFYHGSFASLPLHLSELGCESVDGILVDLGVSSPQLDEAERGFSFLQDGPLDMRMDTSSGETAAEWLSRADEQDIAYALKEYGEERFAKRIAGAIVAARDTGSLTTTGQLAQVVKEANPRWEKHKHPATRAFQGIRIQVNRELGDLRDLLDSALDMLKVGGRLVVISFHSLEDRMVKRYMRDMARGEQLPPGVPVTDAALNRRMKLVGKAVKASEEELGENVRSRSAVMRVAEKIA</sequence>
<comment type="catalytic activity">
    <reaction evidence="6">
        <text>cytidine(1402) in 16S rRNA + S-adenosyl-L-methionine = N(4)-methylcytidine(1402) in 16S rRNA + S-adenosyl-L-homocysteine + H(+)</text>
        <dbReference type="Rhea" id="RHEA:42928"/>
        <dbReference type="Rhea" id="RHEA-COMP:10286"/>
        <dbReference type="Rhea" id="RHEA-COMP:10287"/>
        <dbReference type="ChEBI" id="CHEBI:15378"/>
        <dbReference type="ChEBI" id="CHEBI:57856"/>
        <dbReference type="ChEBI" id="CHEBI:59789"/>
        <dbReference type="ChEBI" id="CHEBI:74506"/>
        <dbReference type="ChEBI" id="CHEBI:82748"/>
        <dbReference type="EC" id="2.1.1.199"/>
    </reaction>
</comment>
<feature type="binding site" evidence="6">
    <location>
        <position position="76"/>
    </location>
    <ligand>
        <name>S-adenosyl-L-methionine</name>
        <dbReference type="ChEBI" id="CHEBI:59789"/>
    </ligand>
</feature>
<feature type="binding site" evidence="6">
    <location>
        <position position="50"/>
    </location>
    <ligand>
        <name>S-adenosyl-L-methionine</name>
        <dbReference type="ChEBI" id="CHEBI:59789"/>
    </ligand>
</feature>
<dbReference type="GO" id="GO:0070475">
    <property type="term" value="P:rRNA base methylation"/>
    <property type="evidence" value="ECO:0007669"/>
    <property type="project" value="UniProtKB-UniRule"/>
</dbReference>
<feature type="binding site" evidence="6">
    <location>
        <position position="97"/>
    </location>
    <ligand>
        <name>S-adenosyl-L-methionine</name>
        <dbReference type="ChEBI" id="CHEBI:59789"/>
    </ligand>
</feature>
<comment type="similarity">
    <text evidence="1 6">Belongs to the methyltransferase superfamily. RsmH family.</text>
</comment>
<evidence type="ECO:0000256" key="5">
    <source>
        <dbReference type="ARBA" id="ARBA00022691"/>
    </source>
</evidence>
<dbReference type="EMBL" id="CP036422">
    <property type="protein sequence ID" value="QFU74974.1"/>
    <property type="molecule type" value="Genomic_DNA"/>
</dbReference>
<keyword evidence="6" id="KW-0963">Cytoplasm</keyword>
<dbReference type="InterPro" id="IPR029063">
    <property type="entry name" value="SAM-dependent_MTases_sf"/>
</dbReference>
<dbReference type="Gene3D" id="1.10.150.170">
    <property type="entry name" value="Putative methyltransferase TM0872, insert domain"/>
    <property type="match status" value="1"/>
</dbReference>
<comment type="subcellular location">
    <subcellularLocation>
        <location evidence="6">Cytoplasm</location>
    </subcellularLocation>
</comment>
<accession>A0A5P9NIF2</accession>
<evidence type="ECO:0000313" key="7">
    <source>
        <dbReference type="EMBL" id="QFU74974.1"/>
    </source>
</evidence>
<reference evidence="7 8" key="1">
    <citation type="submission" date="2019-02" db="EMBL/GenBank/DDBJ databases">
        <authorList>
            <person name="Li S.-H."/>
        </authorList>
    </citation>
    <scope>NUCLEOTIDE SEQUENCE [LARGE SCALE GENOMIC DNA]</scope>
    <source>
        <strain evidence="7 8">IMCC14385</strain>
    </source>
</reference>
<dbReference type="PANTHER" id="PTHR11265:SF0">
    <property type="entry name" value="12S RRNA N4-METHYLCYTIDINE METHYLTRANSFERASE"/>
    <property type="match status" value="1"/>
</dbReference>
<dbReference type="CDD" id="cd02440">
    <property type="entry name" value="AdoMet_MTases"/>
    <property type="match status" value="1"/>
</dbReference>